<reference evidence="1 2" key="1">
    <citation type="journal article" date="2019" name="Sci. Rep.">
        <title>Orb-weaving spider Araneus ventricosus genome elucidates the spidroin gene catalogue.</title>
        <authorList>
            <person name="Kono N."/>
            <person name="Nakamura H."/>
            <person name="Ohtoshi R."/>
            <person name="Moran D.A.P."/>
            <person name="Shinohara A."/>
            <person name="Yoshida Y."/>
            <person name="Fujiwara M."/>
            <person name="Mori M."/>
            <person name="Tomita M."/>
            <person name="Arakawa K."/>
        </authorList>
    </citation>
    <scope>NUCLEOTIDE SEQUENCE [LARGE SCALE GENOMIC DNA]</scope>
</reference>
<name>A0A4Y2S9U3_ARAVE</name>
<sequence length="153" mass="17803">MLRAKSTFTSFFSVTSYRHGVEREVGYPIRPKNPSLHLDCRVIIIGMVWRGRLDIQSVTNNPSLHLDCRVINVGVLISHLASFHEDRWHHEPTASSLCINFSNCSREYIGRVLLHLWGCWNVFRRFLTLEEKRLVCCKRAEQHMCSGDGFSIW</sequence>
<keyword evidence="2" id="KW-1185">Reference proteome</keyword>
<evidence type="ECO:0000313" key="2">
    <source>
        <dbReference type="Proteomes" id="UP000499080"/>
    </source>
</evidence>
<dbReference type="Proteomes" id="UP000499080">
    <property type="component" value="Unassembled WGS sequence"/>
</dbReference>
<accession>A0A4Y2S9U3</accession>
<protein>
    <submittedName>
        <fullName evidence="1">Uncharacterized protein</fullName>
    </submittedName>
</protein>
<organism evidence="1 2">
    <name type="scientific">Araneus ventricosus</name>
    <name type="common">Orbweaver spider</name>
    <name type="synonym">Epeira ventricosa</name>
    <dbReference type="NCBI Taxonomy" id="182803"/>
    <lineage>
        <taxon>Eukaryota</taxon>
        <taxon>Metazoa</taxon>
        <taxon>Ecdysozoa</taxon>
        <taxon>Arthropoda</taxon>
        <taxon>Chelicerata</taxon>
        <taxon>Arachnida</taxon>
        <taxon>Araneae</taxon>
        <taxon>Araneomorphae</taxon>
        <taxon>Entelegynae</taxon>
        <taxon>Araneoidea</taxon>
        <taxon>Araneidae</taxon>
        <taxon>Araneus</taxon>
    </lineage>
</organism>
<comment type="caution">
    <text evidence="1">The sequence shown here is derived from an EMBL/GenBank/DDBJ whole genome shotgun (WGS) entry which is preliminary data.</text>
</comment>
<gene>
    <name evidence="1" type="ORF">AVEN_31328_1</name>
</gene>
<dbReference type="EMBL" id="BGPR01020197">
    <property type="protein sequence ID" value="GBN84035.1"/>
    <property type="molecule type" value="Genomic_DNA"/>
</dbReference>
<evidence type="ECO:0000313" key="1">
    <source>
        <dbReference type="EMBL" id="GBN84035.1"/>
    </source>
</evidence>
<proteinExistence type="predicted"/>
<dbReference type="AlphaFoldDB" id="A0A4Y2S9U3"/>